<dbReference type="InterPro" id="IPR049945">
    <property type="entry name" value="AAA_22"/>
</dbReference>
<gene>
    <name evidence="3" type="ORF">Poly30_30190</name>
</gene>
<reference evidence="3 4" key="1">
    <citation type="submission" date="2019-02" db="EMBL/GenBank/DDBJ databases">
        <title>Deep-cultivation of Planctomycetes and their phenomic and genomic characterization uncovers novel biology.</title>
        <authorList>
            <person name="Wiegand S."/>
            <person name="Jogler M."/>
            <person name="Boedeker C."/>
            <person name="Pinto D."/>
            <person name="Vollmers J."/>
            <person name="Rivas-Marin E."/>
            <person name="Kohn T."/>
            <person name="Peeters S.H."/>
            <person name="Heuer A."/>
            <person name="Rast P."/>
            <person name="Oberbeckmann S."/>
            <person name="Bunk B."/>
            <person name="Jeske O."/>
            <person name="Meyerdierks A."/>
            <person name="Storesund J.E."/>
            <person name="Kallscheuer N."/>
            <person name="Luecker S."/>
            <person name="Lage O.M."/>
            <person name="Pohl T."/>
            <person name="Merkel B.J."/>
            <person name="Hornburger P."/>
            <person name="Mueller R.-W."/>
            <person name="Bruemmer F."/>
            <person name="Labrenz M."/>
            <person name="Spormann A.M."/>
            <person name="Op den Camp H."/>
            <person name="Overmann J."/>
            <person name="Amann R."/>
            <person name="Jetten M.S.M."/>
            <person name="Mascher T."/>
            <person name="Medema M.H."/>
            <person name="Devos D.P."/>
            <person name="Kaster A.-K."/>
            <person name="Ovreas L."/>
            <person name="Rohde M."/>
            <person name="Galperin M.Y."/>
            <person name="Jogler C."/>
        </authorList>
    </citation>
    <scope>NUCLEOTIDE SEQUENCE [LARGE SCALE GENOMIC DNA]</scope>
    <source>
        <strain evidence="3 4">Poly30</strain>
    </source>
</reference>
<feature type="domain" description="ORC1/DEAH AAA+ ATPase" evidence="2">
    <location>
        <begin position="74"/>
        <end position="244"/>
    </location>
</feature>
<feature type="transmembrane region" description="Helical" evidence="1">
    <location>
        <begin position="528"/>
        <end position="547"/>
    </location>
</feature>
<dbReference type="Gene3D" id="3.40.50.300">
    <property type="entry name" value="P-loop containing nucleotide triphosphate hydrolases"/>
    <property type="match status" value="1"/>
</dbReference>
<protein>
    <submittedName>
        <fullName evidence="3">GTPase Era</fullName>
    </submittedName>
</protein>
<evidence type="ECO:0000259" key="2">
    <source>
        <dbReference type="Pfam" id="PF13401"/>
    </source>
</evidence>
<evidence type="ECO:0000313" key="4">
    <source>
        <dbReference type="Proteomes" id="UP000320390"/>
    </source>
</evidence>
<dbReference type="SUPFAM" id="SSF52540">
    <property type="entry name" value="P-loop containing nucleoside triphosphate hydrolases"/>
    <property type="match status" value="1"/>
</dbReference>
<dbReference type="InterPro" id="IPR027417">
    <property type="entry name" value="P-loop_NTPase"/>
</dbReference>
<keyword evidence="4" id="KW-1185">Reference proteome</keyword>
<proteinExistence type="predicted"/>
<name>A0A518ETT2_9BACT</name>
<sequence>MWPSLLHAESNPLRELRLSSNPPTSGASRAVVASLLAGLDRDLGAVRDLRAAEAALPEIRELRNDLDDQLVRAKSAAVICLVGSTGAGKSTLLNALVGREVAVEGVDRPTTSAPVIYRPSDADVSSILEGLPGEPPTVVTYEPSQGADAEAGGAESFWRGQILIDAPDTNSVATVHREVVKQLSARADVLVVVAHRQSIAELSSATFIDLFAERRGMVFVLGRTDELDERSTDELLAQLRKLRDERWRSPEAPVVAISARAAKADPGAGNLPTLRTMLSNLIVAEKLGSVRRRNAVGTVARIGSLITSEAQDFQEAAAALEDGLSEGANAWCGGLVAAIHERLEVRRADLARMLWNDAAKVWDGPGGYALRVGGLSAIGMGAGAAVARRNPVLAAGLAVGSLAADRVRGAVRERSFESTSGLLPGSSEVEALQRDAFLEARLAAEDVYLEEAGAAMAPSAEELDGHAARAVDDAWDRLVRVDLPKAAERAVPRALRLLIDLPVYGLGAWVLFRVGMGFFRDQYVGVDFLVSAVIIAFAWLFLARVMVRGRLSARSAALLGEVRGDIEQRLGRAAHAAIDGRQDRLHKSREALARLGSADAIWRERLHGESPRTAG</sequence>
<dbReference type="AlphaFoldDB" id="A0A518ETT2"/>
<organism evidence="3 4">
    <name type="scientific">Saltatorellus ferox</name>
    <dbReference type="NCBI Taxonomy" id="2528018"/>
    <lineage>
        <taxon>Bacteria</taxon>
        <taxon>Pseudomonadati</taxon>
        <taxon>Planctomycetota</taxon>
        <taxon>Planctomycetia</taxon>
        <taxon>Planctomycetia incertae sedis</taxon>
        <taxon>Saltatorellus</taxon>
    </lineage>
</organism>
<dbReference type="Pfam" id="PF13401">
    <property type="entry name" value="AAA_22"/>
    <property type="match status" value="1"/>
</dbReference>
<evidence type="ECO:0000313" key="3">
    <source>
        <dbReference type="EMBL" id="QDV07493.1"/>
    </source>
</evidence>
<accession>A0A518ETT2</accession>
<keyword evidence="1" id="KW-1133">Transmembrane helix</keyword>
<dbReference type="Proteomes" id="UP000320390">
    <property type="component" value="Chromosome"/>
</dbReference>
<keyword evidence="1" id="KW-0812">Transmembrane</keyword>
<evidence type="ECO:0000256" key="1">
    <source>
        <dbReference type="SAM" id="Phobius"/>
    </source>
</evidence>
<dbReference type="OrthoDB" id="238366at2"/>
<dbReference type="EMBL" id="CP036434">
    <property type="protein sequence ID" value="QDV07493.1"/>
    <property type="molecule type" value="Genomic_DNA"/>
</dbReference>
<keyword evidence="1" id="KW-0472">Membrane</keyword>
<dbReference type="GO" id="GO:0016887">
    <property type="term" value="F:ATP hydrolysis activity"/>
    <property type="evidence" value="ECO:0007669"/>
    <property type="project" value="InterPro"/>
</dbReference>